<protein>
    <submittedName>
        <fullName evidence="1">Uncharacterized protein</fullName>
    </submittedName>
</protein>
<gene>
    <name evidence="1" type="ORF">NITFAB_1764</name>
</gene>
<dbReference type="AlphaFoldDB" id="A0A2X0REQ5"/>
<proteinExistence type="predicted"/>
<name>A0A2X0REQ5_9PROT</name>
<evidence type="ECO:0000313" key="1">
    <source>
        <dbReference type="EMBL" id="SPS06174.1"/>
    </source>
</evidence>
<sequence length="34" mass="3519">MTNGRNSSKPEPDVAGAVCAKALLINITLPPVKI</sequence>
<accession>A0A2X0REQ5</accession>
<organism evidence="1">
    <name type="scientific">Candidatus Nitrotoga fabula</name>
    <dbReference type="NCBI Taxonomy" id="2182327"/>
    <lineage>
        <taxon>Bacteria</taxon>
        <taxon>Pseudomonadati</taxon>
        <taxon>Pseudomonadota</taxon>
        <taxon>Betaproteobacteria</taxon>
        <taxon>Nitrosomonadales</taxon>
        <taxon>Gallionellaceae</taxon>
        <taxon>Candidatus Nitrotoga</taxon>
    </lineage>
</organism>
<reference evidence="1" key="1">
    <citation type="submission" date="2018-05" db="EMBL/GenBank/DDBJ databases">
        <authorList>
            <person name="Lanie J.A."/>
            <person name="Ng W.-L."/>
            <person name="Kazmierczak K.M."/>
            <person name="Andrzejewski T.M."/>
            <person name="Davidsen T.M."/>
            <person name="Wayne K.J."/>
            <person name="Tettelin H."/>
            <person name="Glass J.I."/>
            <person name="Rusch D."/>
            <person name="Podicherti R."/>
            <person name="Tsui H.-C.T."/>
            <person name="Winkler M.E."/>
        </authorList>
    </citation>
    <scope>NUCLEOTIDE SEQUENCE</scope>
    <source>
        <strain evidence="1">KNB</strain>
    </source>
</reference>
<dbReference type="EMBL" id="LS423452">
    <property type="protein sequence ID" value="SPS06174.1"/>
    <property type="molecule type" value="Genomic_DNA"/>
</dbReference>